<dbReference type="GeneID" id="33314063"/>
<name>A0A218NMV7_9ARCH</name>
<dbReference type="EMBL" id="CP019964">
    <property type="protein sequence ID" value="ASI13818.1"/>
    <property type="molecule type" value="Genomic_DNA"/>
</dbReference>
<dbReference type="AlphaFoldDB" id="A0A218NMV7"/>
<protein>
    <submittedName>
        <fullName evidence="1">Uncharacterized protein</fullName>
    </submittedName>
</protein>
<dbReference type="KEGG" id="marh:Mia14_0505"/>
<dbReference type="RefSeq" id="WP_088820065.1">
    <property type="nucleotide sequence ID" value="NZ_CP019964.1"/>
</dbReference>
<sequence>MDKTKDKNFGAERLSSMTGEEFDSKFSKFFMEEKDSLDKNEIGKYKHDGSMNITEGPSKKSVKKLLGMRLMDPVNRPISKLELPSSKGVSLNRSLEALVSSIENAPIVILKEDRLNEAQLTLENNQIFYGNAAKGIIEEAKDINRDILSKIAFGKRYAELSDSEKYGLIINRLFRMHTHGFKMELTVPRFEAYGNLVDLAAKTNPMFISIHENRSLNSPVLDAVIDRFEGRGKIEDFLKALATEFYKELKARNEKPINDRKDKIKSVVNFITGGSLSGGIGAELYLPGNGSDVSIELEKLAADAYYPRFVLVHEGTGDKFPVLYYIAGTVSGEKMIKDILNLAIERKERERKMLRE</sequence>
<gene>
    <name evidence="1" type="ORF">Mia14_0505</name>
</gene>
<keyword evidence="2" id="KW-1185">Reference proteome</keyword>
<reference evidence="1 2" key="1">
    <citation type="journal article" date="2017" name="Nat. Commun.">
        <title>'ARMAN' archaea depend on association with euryarchaeal host in culture and in situ.</title>
        <authorList>
            <person name="Golyshina O."/>
            <person name="Toshchakov S."/>
            <person name="Makarova K."/>
            <person name="Gavrilov S."/>
            <person name="Korzhenkov A."/>
            <person name="La Cono V."/>
            <person name="Arcadi E."/>
            <person name="Nechitaylo T."/>
            <person name="Ferrer M."/>
            <person name="Kublanov I."/>
            <person name="Wolf Y."/>
            <person name="Yakimov M."/>
            <person name="Golyshin P."/>
            <person name="Slesarev A."/>
            <person name="Kozyavkin S."/>
        </authorList>
    </citation>
    <scope>NUCLEOTIDE SEQUENCE [LARGE SCALE GENOMIC DNA]</scope>
    <source>
        <strain evidence="1 2">Mia14</strain>
    </source>
</reference>
<evidence type="ECO:0000313" key="1">
    <source>
        <dbReference type="EMBL" id="ASI13818.1"/>
    </source>
</evidence>
<dbReference type="Proteomes" id="UP000197679">
    <property type="component" value="Chromosome"/>
</dbReference>
<organism evidence="1 2">
    <name type="scientific">Candidatus Mancarchaeum acidiphilum</name>
    <dbReference type="NCBI Taxonomy" id="1920749"/>
    <lineage>
        <taxon>Archaea</taxon>
        <taxon>Candidatus Micrarchaeota</taxon>
        <taxon>Candidatus Mancarchaeum</taxon>
    </lineage>
</organism>
<evidence type="ECO:0000313" key="2">
    <source>
        <dbReference type="Proteomes" id="UP000197679"/>
    </source>
</evidence>
<accession>A0A218NMV7</accession>
<proteinExistence type="predicted"/>